<accession>W7YVP4</accession>
<dbReference type="EMBL" id="BAVZ01000007">
    <property type="protein sequence ID" value="GAF08671.1"/>
    <property type="molecule type" value="Genomic_DNA"/>
</dbReference>
<dbReference type="SUPFAM" id="SSF53448">
    <property type="entry name" value="Nucleotide-diphospho-sugar transferases"/>
    <property type="match status" value="1"/>
</dbReference>
<dbReference type="InterPro" id="IPR050256">
    <property type="entry name" value="Glycosyltransferase_2"/>
</dbReference>
<comment type="caution">
    <text evidence="3">The sequence shown here is derived from an EMBL/GenBank/DDBJ whole genome shotgun (WGS) entry which is preliminary data.</text>
</comment>
<organism evidence="3 4">
    <name type="scientific">Paenibacillus pini JCM 16418</name>
    <dbReference type="NCBI Taxonomy" id="1236976"/>
    <lineage>
        <taxon>Bacteria</taxon>
        <taxon>Bacillati</taxon>
        <taxon>Bacillota</taxon>
        <taxon>Bacilli</taxon>
        <taxon>Bacillales</taxon>
        <taxon>Paenibacillaceae</taxon>
        <taxon>Paenibacillus</taxon>
    </lineage>
</organism>
<dbReference type="GO" id="GO:0016740">
    <property type="term" value="F:transferase activity"/>
    <property type="evidence" value="ECO:0007669"/>
    <property type="project" value="UniProtKB-KW"/>
</dbReference>
<gene>
    <name evidence="3" type="ORF">JCM16418_2759</name>
</gene>
<dbReference type="Proteomes" id="UP000019364">
    <property type="component" value="Unassembled WGS sequence"/>
</dbReference>
<name>W7YVP4_9BACL</name>
<keyword evidence="4" id="KW-1185">Reference proteome</keyword>
<evidence type="ECO:0000259" key="2">
    <source>
        <dbReference type="Pfam" id="PF00535"/>
    </source>
</evidence>
<proteinExistence type="predicted"/>
<evidence type="ECO:0000313" key="4">
    <source>
        <dbReference type="Proteomes" id="UP000019364"/>
    </source>
</evidence>
<feature type="region of interest" description="Disordered" evidence="1">
    <location>
        <begin position="1"/>
        <end position="20"/>
    </location>
</feature>
<reference evidence="3 4" key="1">
    <citation type="journal article" date="2014" name="Genome Announc.">
        <title>Draft Genome Sequence of Paenibacillus pini JCM 16418T, Isolated from the Rhizosphere of Pine Tree.</title>
        <authorList>
            <person name="Yuki M."/>
            <person name="Oshima K."/>
            <person name="Suda W."/>
            <person name="Oshida Y."/>
            <person name="Kitamura K."/>
            <person name="Iida Y."/>
            <person name="Hattori M."/>
            <person name="Ohkuma M."/>
        </authorList>
    </citation>
    <scope>NUCLEOTIDE SEQUENCE [LARGE SCALE GENOMIC DNA]</scope>
    <source>
        <strain evidence="3 4">JCM 16418</strain>
    </source>
</reference>
<sequence>MSRPILRRSRSHVRSKMKKRKVPTVQVTVNSTEPVVSIIIPAMNEERTIADVIKQARLVHSEQEVIVVANGCTDRTATIAASMGATVIWHEQALGHDVGRTVGTQAAKGSVLLYLDGDMRIAAKHLRPFVNAVLSGTDVALNRYSGPVQQTKAHPVVLAKHVLNTMLARSDLKGASMTAVPHALSRHAVDTLGAECLSVPPVALAKATTSGLIIETVHEVSVGRMNRKRRKLGEIDPLQPLVIQDHLQALQWVISQNGPRCGYTDLGRQRNRVGR</sequence>
<evidence type="ECO:0000313" key="3">
    <source>
        <dbReference type="EMBL" id="GAF08671.1"/>
    </source>
</evidence>
<dbReference type="Gene3D" id="3.90.550.10">
    <property type="entry name" value="Spore Coat Polysaccharide Biosynthesis Protein SpsA, Chain A"/>
    <property type="match status" value="1"/>
</dbReference>
<protein>
    <submittedName>
        <fullName evidence="3">Glycosyltransferase</fullName>
    </submittedName>
</protein>
<dbReference type="InterPro" id="IPR001173">
    <property type="entry name" value="Glyco_trans_2-like"/>
</dbReference>
<dbReference type="PANTHER" id="PTHR48090">
    <property type="entry name" value="UNDECAPRENYL-PHOSPHATE 4-DEOXY-4-FORMAMIDO-L-ARABINOSE TRANSFERASE-RELATED"/>
    <property type="match status" value="1"/>
</dbReference>
<dbReference type="InterPro" id="IPR029044">
    <property type="entry name" value="Nucleotide-diphossugar_trans"/>
</dbReference>
<dbReference type="AlphaFoldDB" id="W7YVP4"/>
<dbReference type="RefSeq" id="WP_242403819.1">
    <property type="nucleotide sequence ID" value="NZ_BAVZ01000007.1"/>
</dbReference>
<keyword evidence="3" id="KW-0808">Transferase</keyword>
<dbReference type="STRING" id="1236976.JCM16418_2759"/>
<feature type="domain" description="Glycosyltransferase 2-like" evidence="2">
    <location>
        <begin position="37"/>
        <end position="170"/>
    </location>
</feature>
<dbReference type="Pfam" id="PF00535">
    <property type="entry name" value="Glycos_transf_2"/>
    <property type="match status" value="1"/>
</dbReference>
<evidence type="ECO:0000256" key="1">
    <source>
        <dbReference type="SAM" id="MobiDB-lite"/>
    </source>
</evidence>
<dbReference type="PANTHER" id="PTHR48090:SF7">
    <property type="entry name" value="RFBJ PROTEIN"/>
    <property type="match status" value="1"/>
</dbReference>
<dbReference type="eggNOG" id="COG1216">
    <property type="taxonomic scope" value="Bacteria"/>
</dbReference>